<organism evidence="3 4">
    <name type="scientific">Heligmosomoides polygyrus</name>
    <name type="common">Parasitic roundworm</name>
    <dbReference type="NCBI Taxonomy" id="6339"/>
    <lineage>
        <taxon>Eukaryota</taxon>
        <taxon>Metazoa</taxon>
        <taxon>Ecdysozoa</taxon>
        <taxon>Nematoda</taxon>
        <taxon>Chromadorea</taxon>
        <taxon>Rhabditida</taxon>
        <taxon>Rhabditina</taxon>
        <taxon>Rhabditomorpha</taxon>
        <taxon>Strongyloidea</taxon>
        <taxon>Heligmosomidae</taxon>
        <taxon>Heligmosomoides</taxon>
    </lineage>
</organism>
<feature type="region of interest" description="Disordered" evidence="1">
    <location>
        <begin position="89"/>
        <end position="112"/>
    </location>
</feature>
<dbReference type="OrthoDB" id="5872728at2759"/>
<dbReference type="WBParaSite" id="HPBE_0001751601-mRNA-1">
    <property type="protein sequence ID" value="HPBE_0001751601-mRNA-1"/>
    <property type="gene ID" value="HPBE_0001751601"/>
</dbReference>
<protein>
    <submittedName>
        <fullName evidence="2 4">Uncharacterized protein</fullName>
    </submittedName>
</protein>
<evidence type="ECO:0000313" key="4">
    <source>
        <dbReference type="WBParaSite" id="HPBE_0001751601-mRNA-1"/>
    </source>
</evidence>
<dbReference type="Proteomes" id="UP000050761">
    <property type="component" value="Unassembled WGS sequence"/>
</dbReference>
<reference evidence="4" key="2">
    <citation type="submission" date="2019-09" db="UniProtKB">
        <authorList>
            <consortium name="WormBaseParasite"/>
        </authorList>
    </citation>
    <scope>IDENTIFICATION</scope>
</reference>
<feature type="region of interest" description="Disordered" evidence="1">
    <location>
        <begin position="1"/>
        <end position="43"/>
    </location>
</feature>
<evidence type="ECO:0000313" key="2">
    <source>
        <dbReference type="EMBL" id="VDP09096.1"/>
    </source>
</evidence>
<evidence type="ECO:0000256" key="1">
    <source>
        <dbReference type="SAM" id="MobiDB-lite"/>
    </source>
</evidence>
<feature type="compositionally biased region" description="Basic and acidic residues" evidence="1">
    <location>
        <begin position="1"/>
        <end position="14"/>
    </location>
</feature>
<dbReference type="EMBL" id="UZAH01030065">
    <property type="protein sequence ID" value="VDP09096.1"/>
    <property type="molecule type" value="Genomic_DNA"/>
</dbReference>
<accession>A0A183G700</accession>
<proteinExistence type="predicted"/>
<sequence>MKRQHDEKMEDQFSRHHGARTGTLEPGDLRRKSEMDRRTGNQETHQCIYDVMVQGQIWKRQANQLRRSSSTTEATPFLDDVPLLPCHQTQQPTQCQESAPVDNFPTDIQQST</sequence>
<gene>
    <name evidence="2" type="ORF">HPBE_LOCUS17515</name>
</gene>
<evidence type="ECO:0000313" key="3">
    <source>
        <dbReference type="Proteomes" id="UP000050761"/>
    </source>
</evidence>
<reference evidence="2 3" key="1">
    <citation type="submission" date="2018-11" db="EMBL/GenBank/DDBJ databases">
        <authorList>
            <consortium name="Pathogen Informatics"/>
        </authorList>
    </citation>
    <scope>NUCLEOTIDE SEQUENCE [LARGE SCALE GENOMIC DNA]</scope>
</reference>
<dbReference type="AlphaFoldDB" id="A0A183G700"/>
<name>A0A183G700_HELPZ</name>
<keyword evidence="3" id="KW-1185">Reference proteome</keyword>
<feature type="compositionally biased region" description="Basic and acidic residues" evidence="1">
    <location>
        <begin position="27"/>
        <end position="40"/>
    </location>
</feature>
<accession>A0A3P8EPJ3</accession>